<dbReference type="EMBL" id="CM055730">
    <property type="protein sequence ID" value="KAJ8014371.1"/>
    <property type="molecule type" value="Genomic_DNA"/>
</dbReference>
<sequence length="68" mass="7964">MTQMAQLEERRIDLQQKLVQDTSDEFSRFGQTVADLLRRVPEGRRADVMFTVHKTLRTLRASVSQRSE</sequence>
<evidence type="ECO:0000313" key="2">
    <source>
        <dbReference type="Proteomes" id="UP001157502"/>
    </source>
</evidence>
<evidence type="ECO:0000313" key="1">
    <source>
        <dbReference type="EMBL" id="KAJ8014371.1"/>
    </source>
</evidence>
<comment type="caution">
    <text evidence="1">The sequence shown here is derived from an EMBL/GenBank/DDBJ whole genome shotgun (WGS) entry which is preliminary data.</text>
</comment>
<organism evidence="1 2">
    <name type="scientific">Dallia pectoralis</name>
    <name type="common">Alaska blackfish</name>
    <dbReference type="NCBI Taxonomy" id="75939"/>
    <lineage>
        <taxon>Eukaryota</taxon>
        <taxon>Metazoa</taxon>
        <taxon>Chordata</taxon>
        <taxon>Craniata</taxon>
        <taxon>Vertebrata</taxon>
        <taxon>Euteleostomi</taxon>
        <taxon>Actinopterygii</taxon>
        <taxon>Neopterygii</taxon>
        <taxon>Teleostei</taxon>
        <taxon>Protacanthopterygii</taxon>
        <taxon>Esociformes</taxon>
        <taxon>Umbridae</taxon>
        <taxon>Dallia</taxon>
    </lineage>
</organism>
<name>A0ACC2HEM2_DALPE</name>
<protein>
    <submittedName>
        <fullName evidence="1">Uncharacterized protein</fullName>
    </submittedName>
</protein>
<reference evidence="1" key="1">
    <citation type="submission" date="2021-05" db="EMBL/GenBank/DDBJ databases">
        <authorList>
            <person name="Pan Q."/>
            <person name="Jouanno E."/>
            <person name="Zahm M."/>
            <person name="Klopp C."/>
            <person name="Cabau C."/>
            <person name="Louis A."/>
            <person name="Berthelot C."/>
            <person name="Parey E."/>
            <person name="Roest Crollius H."/>
            <person name="Montfort J."/>
            <person name="Robinson-Rechavi M."/>
            <person name="Bouchez O."/>
            <person name="Lampietro C."/>
            <person name="Lopez Roques C."/>
            <person name="Donnadieu C."/>
            <person name="Postlethwait J."/>
            <person name="Bobe J."/>
            <person name="Dillon D."/>
            <person name="Chandos A."/>
            <person name="von Hippel F."/>
            <person name="Guiguen Y."/>
        </authorList>
    </citation>
    <scope>NUCLEOTIDE SEQUENCE</scope>
    <source>
        <strain evidence="1">YG-Jan2019</strain>
    </source>
</reference>
<gene>
    <name evidence="1" type="ORF">DPEC_G00039530</name>
</gene>
<accession>A0ACC2HEM2</accession>
<proteinExistence type="predicted"/>
<keyword evidence="2" id="KW-1185">Reference proteome</keyword>
<dbReference type="Proteomes" id="UP001157502">
    <property type="component" value="Chromosome 3"/>
</dbReference>